<dbReference type="Proteomes" id="UP001161757">
    <property type="component" value="Unassembled WGS sequence"/>
</dbReference>
<sequence length="108" mass="12537">MPAKLQLSDKQVSYSDVKDDESNVLHKLAAWDRRCKFFNQLYRNRTVIHTITAHHLGLNVQLCKIAEPEEWIYGSFNLWQLQSMHSGLHLQLEGTTNEKGYYSISTTV</sequence>
<dbReference type="EMBL" id="JAJGCB010000001">
    <property type="protein sequence ID" value="KAJ8995848.1"/>
    <property type="molecule type" value="Genomic_DNA"/>
</dbReference>
<reference evidence="1" key="1">
    <citation type="submission" date="2023-01" db="EMBL/GenBank/DDBJ databases">
        <title>Exophiala dermititidis isolated from Cystic Fibrosis Patient.</title>
        <authorList>
            <person name="Kurbessoian T."/>
            <person name="Crocker A."/>
            <person name="Murante D."/>
            <person name="Hogan D.A."/>
            <person name="Stajich J.E."/>
        </authorList>
    </citation>
    <scope>NUCLEOTIDE SEQUENCE</scope>
    <source>
        <strain evidence="1">Ex8</strain>
    </source>
</reference>
<protein>
    <submittedName>
        <fullName evidence="1">Uncharacterized protein</fullName>
    </submittedName>
</protein>
<organism evidence="1 2">
    <name type="scientific">Exophiala dermatitidis</name>
    <name type="common">Black yeast-like fungus</name>
    <name type="synonym">Wangiella dermatitidis</name>
    <dbReference type="NCBI Taxonomy" id="5970"/>
    <lineage>
        <taxon>Eukaryota</taxon>
        <taxon>Fungi</taxon>
        <taxon>Dikarya</taxon>
        <taxon>Ascomycota</taxon>
        <taxon>Pezizomycotina</taxon>
        <taxon>Eurotiomycetes</taxon>
        <taxon>Chaetothyriomycetidae</taxon>
        <taxon>Chaetothyriales</taxon>
        <taxon>Herpotrichiellaceae</taxon>
        <taxon>Exophiala</taxon>
    </lineage>
</organism>
<gene>
    <name evidence="1" type="ORF">HRR80_000601</name>
</gene>
<evidence type="ECO:0000313" key="1">
    <source>
        <dbReference type="EMBL" id="KAJ8995848.1"/>
    </source>
</evidence>
<evidence type="ECO:0000313" key="2">
    <source>
        <dbReference type="Proteomes" id="UP001161757"/>
    </source>
</evidence>
<accession>A0AAN6IZJ8</accession>
<dbReference type="AlphaFoldDB" id="A0AAN6IZJ8"/>
<comment type="caution">
    <text evidence="1">The sequence shown here is derived from an EMBL/GenBank/DDBJ whole genome shotgun (WGS) entry which is preliminary data.</text>
</comment>
<proteinExistence type="predicted"/>
<name>A0AAN6IZJ8_EXODE</name>